<evidence type="ECO:0000313" key="2">
    <source>
        <dbReference type="Proteomes" id="UP001589733"/>
    </source>
</evidence>
<name>A0ABV6AYP8_9DEIO</name>
<organism evidence="1 2">
    <name type="scientific">Deinococcus oregonensis</name>
    <dbReference type="NCBI Taxonomy" id="1805970"/>
    <lineage>
        <taxon>Bacteria</taxon>
        <taxon>Thermotogati</taxon>
        <taxon>Deinococcota</taxon>
        <taxon>Deinococci</taxon>
        <taxon>Deinococcales</taxon>
        <taxon>Deinococcaceae</taxon>
        <taxon>Deinococcus</taxon>
    </lineage>
</organism>
<evidence type="ECO:0000313" key="1">
    <source>
        <dbReference type="EMBL" id="MFB9992613.1"/>
    </source>
</evidence>
<dbReference type="RefSeq" id="WP_380009847.1">
    <property type="nucleotide sequence ID" value="NZ_JBHLYR010000032.1"/>
</dbReference>
<proteinExistence type="predicted"/>
<keyword evidence="2" id="KW-1185">Reference proteome</keyword>
<protein>
    <submittedName>
        <fullName evidence="1">Uncharacterized protein</fullName>
    </submittedName>
</protein>
<sequence length="70" mass="7826">MIAWLDLLAEGDQHPRRFDGPATLLVYLTRVERLTREAAQELIEQGEVGPPLARRSYQVRALPLPSSVAS</sequence>
<comment type="caution">
    <text evidence="1">The sequence shown here is derived from an EMBL/GenBank/DDBJ whole genome shotgun (WGS) entry which is preliminary data.</text>
</comment>
<reference evidence="1 2" key="1">
    <citation type="submission" date="2024-09" db="EMBL/GenBank/DDBJ databases">
        <authorList>
            <person name="Sun Q."/>
            <person name="Mori K."/>
        </authorList>
    </citation>
    <scope>NUCLEOTIDE SEQUENCE [LARGE SCALE GENOMIC DNA]</scope>
    <source>
        <strain evidence="1 2">JCM 13503</strain>
    </source>
</reference>
<gene>
    <name evidence="1" type="ORF">ACFFLM_11605</name>
</gene>
<dbReference type="Proteomes" id="UP001589733">
    <property type="component" value="Unassembled WGS sequence"/>
</dbReference>
<accession>A0ABV6AYP8</accession>
<dbReference type="EMBL" id="JBHLYR010000032">
    <property type="protein sequence ID" value="MFB9992613.1"/>
    <property type="molecule type" value="Genomic_DNA"/>
</dbReference>